<feature type="non-terminal residue" evidence="1">
    <location>
        <position position="172"/>
    </location>
</feature>
<organism evidence="1">
    <name type="scientific">human gut metagenome</name>
    <dbReference type="NCBI Taxonomy" id="408170"/>
    <lineage>
        <taxon>unclassified sequences</taxon>
        <taxon>metagenomes</taxon>
        <taxon>organismal metagenomes</taxon>
    </lineage>
</organism>
<dbReference type="AlphaFoldDB" id="K1TTT1"/>
<dbReference type="EMBL" id="AJWZ01002408">
    <property type="protein sequence ID" value="EKC71044.1"/>
    <property type="molecule type" value="Genomic_DNA"/>
</dbReference>
<name>K1TTT1_9ZZZZ</name>
<evidence type="ECO:0000313" key="1">
    <source>
        <dbReference type="EMBL" id="EKC71044.1"/>
    </source>
</evidence>
<reference evidence="1" key="1">
    <citation type="journal article" date="2013" name="Environ. Microbiol.">
        <title>Microbiota from the distal guts of lean and obese adolescents exhibit partial functional redundancy besides clear differences in community structure.</title>
        <authorList>
            <person name="Ferrer M."/>
            <person name="Ruiz A."/>
            <person name="Lanza F."/>
            <person name="Haange S.B."/>
            <person name="Oberbach A."/>
            <person name="Till H."/>
            <person name="Bargiela R."/>
            <person name="Campoy C."/>
            <person name="Segura M.T."/>
            <person name="Richter M."/>
            <person name="von Bergen M."/>
            <person name="Seifert J."/>
            <person name="Suarez A."/>
        </authorList>
    </citation>
    <scope>NUCLEOTIDE SEQUENCE</scope>
</reference>
<dbReference type="InterPro" id="IPR046929">
    <property type="entry name" value="HTH_Tnp"/>
</dbReference>
<accession>K1TTT1</accession>
<comment type="caution">
    <text evidence="1">The sequence shown here is derived from an EMBL/GenBank/DDBJ whole genome shotgun (WGS) entry which is preliminary data.</text>
</comment>
<protein>
    <submittedName>
        <fullName evidence="1">Transposase</fullName>
    </submittedName>
</protein>
<dbReference type="Pfam" id="PF20310">
    <property type="entry name" value="HTH_Tnp_2"/>
    <property type="match status" value="1"/>
</dbReference>
<gene>
    <name evidence="1" type="ORF">OBE_03592</name>
</gene>
<proteinExistence type="predicted"/>
<sequence length="172" mass="19970">MLKCTHVQGEKKEGYTMANFTDEQIAQLSGNQNVQWVSRTGVQFTPEFKILAWEQKQQGRRMKDIFRDNGIDPDILGRKRIENFSVRLDDAVREGKFLPDRRIYNSRPAGAADPEQMPLEERVRWLIHELEYAKQEVEFLKKLTNGEYGGPERMGIEAPARVKYALIREAAE</sequence>